<dbReference type="EMBL" id="CADCVA010000454">
    <property type="protein sequence ID" value="CAA9450160.1"/>
    <property type="molecule type" value="Genomic_DNA"/>
</dbReference>
<feature type="domain" description="Signal recognition particle SRP54 subunit M-domain" evidence="2">
    <location>
        <begin position="3"/>
        <end position="35"/>
    </location>
</feature>
<reference evidence="3" key="1">
    <citation type="submission" date="2020-02" db="EMBL/GenBank/DDBJ databases">
        <authorList>
            <person name="Meier V. D."/>
        </authorList>
    </citation>
    <scope>NUCLEOTIDE SEQUENCE</scope>
    <source>
        <strain evidence="3">AVDCRST_MAG82</strain>
    </source>
</reference>
<feature type="compositionally biased region" description="Basic residues" evidence="1">
    <location>
        <begin position="1"/>
        <end position="11"/>
    </location>
</feature>
<organism evidence="3">
    <name type="scientific">uncultured Rubrobacteraceae bacterium</name>
    <dbReference type="NCBI Taxonomy" id="349277"/>
    <lineage>
        <taxon>Bacteria</taxon>
        <taxon>Bacillati</taxon>
        <taxon>Actinomycetota</taxon>
        <taxon>Rubrobacteria</taxon>
        <taxon>Rubrobacterales</taxon>
        <taxon>Rubrobacteraceae</taxon>
        <taxon>environmental samples</taxon>
    </lineage>
</organism>
<protein>
    <submittedName>
        <fullName evidence="3">Signal recognition particle protein Ffh</fullName>
    </submittedName>
</protein>
<dbReference type="SUPFAM" id="SSF47446">
    <property type="entry name" value="Signal peptide-binding domain"/>
    <property type="match status" value="1"/>
</dbReference>
<feature type="region of interest" description="Disordered" evidence="1">
    <location>
        <begin position="1"/>
        <end position="20"/>
    </location>
</feature>
<dbReference type="GO" id="GO:0006614">
    <property type="term" value="P:SRP-dependent cotranslational protein targeting to membrane"/>
    <property type="evidence" value="ECO:0007669"/>
    <property type="project" value="InterPro"/>
</dbReference>
<dbReference type="InterPro" id="IPR036891">
    <property type="entry name" value="Signal_recog_part_SRP54_M_sf"/>
</dbReference>
<evidence type="ECO:0000259" key="2">
    <source>
        <dbReference type="Pfam" id="PF02978"/>
    </source>
</evidence>
<sequence>MQNPSRARRIARGSGATQQDVQKLVKQFKEMQKMMAQMGKGGGMPRIPGLSGRR</sequence>
<dbReference type="InterPro" id="IPR004125">
    <property type="entry name" value="Signal_recog_particle_SRP54_M"/>
</dbReference>
<dbReference type="GO" id="GO:0048500">
    <property type="term" value="C:signal recognition particle"/>
    <property type="evidence" value="ECO:0007669"/>
    <property type="project" value="InterPro"/>
</dbReference>
<gene>
    <name evidence="3" type="ORF">AVDCRST_MAG82-3728</name>
</gene>
<name>A0A6J4QWT1_9ACTN</name>
<accession>A0A6J4QWT1</accession>
<evidence type="ECO:0000256" key="1">
    <source>
        <dbReference type="SAM" id="MobiDB-lite"/>
    </source>
</evidence>
<dbReference type="AlphaFoldDB" id="A0A6J4QWT1"/>
<evidence type="ECO:0000313" key="3">
    <source>
        <dbReference type="EMBL" id="CAA9450160.1"/>
    </source>
</evidence>
<dbReference type="GO" id="GO:0008312">
    <property type="term" value="F:7S RNA binding"/>
    <property type="evidence" value="ECO:0007669"/>
    <property type="project" value="InterPro"/>
</dbReference>
<proteinExistence type="predicted"/>
<dbReference type="Gene3D" id="1.10.260.30">
    <property type="entry name" value="Signal recognition particle, SRP54 subunit, M-domain"/>
    <property type="match status" value="1"/>
</dbReference>
<dbReference type="Pfam" id="PF02978">
    <property type="entry name" value="SRP_SPB"/>
    <property type="match status" value="1"/>
</dbReference>